<dbReference type="RefSeq" id="WP_367855182.1">
    <property type="nucleotide sequence ID" value="NZ_JBFOHK010000004.1"/>
</dbReference>
<dbReference type="InterPro" id="IPR031982">
    <property type="entry name" value="PilE-like"/>
</dbReference>
<dbReference type="Gene3D" id="3.30.700.10">
    <property type="entry name" value="Glycoprotein, Type 4 Pilin"/>
    <property type="match status" value="1"/>
</dbReference>
<feature type="transmembrane region" description="Helical" evidence="2">
    <location>
        <begin position="6"/>
        <end position="28"/>
    </location>
</feature>
<dbReference type="InterPro" id="IPR012902">
    <property type="entry name" value="N_methyl_site"/>
</dbReference>
<dbReference type="Pfam" id="PF16732">
    <property type="entry name" value="ComP_DUS"/>
    <property type="match status" value="1"/>
</dbReference>
<keyword evidence="4" id="KW-1185">Reference proteome</keyword>
<dbReference type="Pfam" id="PF07963">
    <property type="entry name" value="N_methyl"/>
    <property type="match status" value="1"/>
</dbReference>
<feature type="region of interest" description="Disordered" evidence="1">
    <location>
        <begin position="115"/>
        <end position="134"/>
    </location>
</feature>
<feature type="compositionally biased region" description="Low complexity" evidence="1">
    <location>
        <begin position="123"/>
        <end position="134"/>
    </location>
</feature>
<comment type="caution">
    <text evidence="3">The sequence shown here is derived from an EMBL/GenBank/DDBJ whole genome shotgun (WGS) entry which is preliminary data.</text>
</comment>
<dbReference type="EMBL" id="JBFOHK010000004">
    <property type="protein sequence ID" value="MEW9573128.1"/>
    <property type="molecule type" value="Genomic_DNA"/>
</dbReference>
<accession>A0ABV3QH18</accession>
<dbReference type="PROSITE" id="PS00409">
    <property type="entry name" value="PROKAR_NTER_METHYL"/>
    <property type="match status" value="1"/>
</dbReference>
<organism evidence="3 4">
    <name type="scientific">Rhodanobacter lycopersici</name>
    <dbReference type="NCBI Taxonomy" id="3162487"/>
    <lineage>
        <taxon>Bacteria</taxon>
        <taxon>Pseudomonadati</taxon>
        <taxon>Pseudomonadota</taxon>
        <taxon>Gammaproteobacteria</taxon>
        <taxon>Lysobacterales</taxon>
        <taxon>Rhodanobacteraceae</taxon>
        <taxon>Rhodanobacter</taxon>
    </lineage>
</organism>
<dbReference type="NCBIfam" id="TIGR02532">
    <property type="entry name" value="IV_pilin_GFxxxE"/>
    <property type="match status" value="1"/>
</dbReference>
<evidence type="ECO:0000313" key="3">
    <source>
        <dbReference type="EMBL" id="MEW9573128.1"/>
    </source>
</evidence>
<dbReference type="Proteomes" id="UP001556220">
    <property type="component" value="Unassembled WGS sequence"/>
</dbReference>
<dbReference type="InterPro" id="IPR045584">
    <property type="entry name" value="Pilin-like"/>
</dbReference>
<keyword evidence="2" id="KW-0812">Transmembrane</keyword>
<reference evidence="3 4" key="1">
    <citation type="submission" date="2024-06" db="EMBL/GenBank/DDBJ databases">
        <authorList>
            <person name="Woo H."/>
        </authorList>
    </citation>
    <scope>NUCLEOTIDE SEQUENCE [LARGE SCALE GENOMIC DNA]</scope>
    <source>
        <strain evidence="3 4">Si-c</strain>
    </source>
</reference>
<keyword evidence="2" id="KW-0472">Membrane</keyword>
<name>A0ABV3QH18_9GAMM</name>
<evidence type="ECO:0000256" key="2">
    <source>
        <dbReference type="SAM" id="Phobius"/>
    </source>
</evidence>
<protein>
    <submittedName>
        <fullName evidence="3">Type IV pilin protein</fullName>
    </submittedName>
</protein>
<gene>
    <name evidence="3" type="ORF">ABQJ54_15330</name>
</gene>
<proteinExistence type="predicted"/>
<dbReference type="SUPFAM" id="SSF54523">
    <property type="entry name" value="Pili subunits"/>
    <property type="match status" value="1"/>
</dbReference>
<sequence>MRGFSLIELMIVVAIIAILAGLAVSSYLRYAQQSRRSDAYAALSQDQGILERCYALTFSYANVSSAANGCPSMPATSPSGYYTVALASTSSTYTITATPVTGGPQAGDTACPSFSVDNTGTKTPSPTTSSCWQQ</sequence>
<evidence type="ECO:0000313" key="4">
    <source>
        <dbReference type="Proteomes" id="UP001556220"/>
    </source>
</evidence>
<keyword evidence="2" id="KW-1133">Transmembrane helix</keyword>
<evidence type="ECO:0000256" key="1">
    <source>
        <dbReference type="SAM" id="MobiDB-lite"/>
    </source>
</evidence>